<dbReference type="Proteomes" id="UP000673691">
    <property type="component" value="Unassembled WGS sequence"/>
</dbReference>
<dbReference type="AlphaFoldDB" id="A0A8H7ZUV6"/>
<accession>A0A8H7ZUV6</accession>
<dbReference type="Gene3D" id="2.60.120.10">
    <property type="entry name" value="Jelly Rolls"/>
    <property type="match status" value="1"/>
</dbReference>
<reference evidence="1 2" key="1">
    <citation type="journal article" name="Sci. Rep.">
        <title>Genome-scale phylogenetic analyses confirm Olpidium as the closest living zoosporic fungus to the non-flagellated, terrestrial fungi.</title>
        <authorList>
            <person name="Chang Y."/>
            <person name="Rochon D."/>
            <person name="Sekimoto S."/>
            <person name="Wang Y."/>
            <person name="Chovatia M."/>
            <person name="Sandor L."/>
            <person name="Salamov A."/>
            <person name="Grigoriev I.V."/>
            <person name="Stajich J.E."/>
            <person name="Spatafora J.W."/>
        </authorList>
    </citation>
    <scope>NUCLEOTIDE SEQUENCE [LARGE SCALE GENOMIC DNA]</scope>
    <source>
        <strain evidence="1">S191</strain>
    </source>
</reference>
<dbReference type="OrthoDB" id="10261807at2759"/>
<feature type="non-terminal residue" evidence="1">
    <location>
        <position position="1"/>
    </location>
</feature>
<organism evidence="1 2">
    <name type="scientific">Olpidium bornovanus</name>
    <dbReference type="NCBI Taxonomy" id="278681"/>
    <lineage>
        <taxon>Eukaryota</taxon>
        <taxon>Fungi</taxon>
        <taxon>Fungi incertae sedis</taxon>
        <taxon>Olpidiomycota</taxon>
        <taxon>Olpidiomycotina</taxon>
        <taxon>Olpidiomycetes</taxon>
        <taxon>Olpidiales</taxon>
        <taxon>Olpidiaceae</taxon>
        <taxon>Olpidium</taxon>
    </lineage>
</organism>
<evidence type="ECO:0000313" key="2">
    <source>
        <dbReference type="Proteomes" id="UP000673691"/>
    </source>
</evidence>
<dbReference type="EMBL" id="JAEFCI010006207">
    <property type="protein sequence ID" value="KAG5459841.1"/>
    <property type="molecule type" value="Genomic_DNA"/>
</dbReference>
<dbReference type="InterPro" id="IPR012093">
    <property type="entry name" value="Pirin"/>
</dbReference>
<name>A0A8H7ZUV6_9FUNG</name>
<keyword evidence="2" id="KW-1185">Reference proteome</keyword>
<dbReference type="InterPro" id="IPR014710">
    <property type="entry name" value="RmlC-like_jellyroll"/>
</dbReference>
<gene>
    <name evidence="1" type="ORF">BJ554DRAFT_8188</name>
</gene>
<protein>
    <submittedName>
        <fullName evidence="1">Uncharacterized protein</fullName>
    </submittedName>
</protein>
<evidence type="ECO:0000313" key="1">
    <source>
        <dbReference type="EMBL" id="KAG5459841.1"/>
    </source>
</evidence>
<comment type="caution">
    <text evidence="1">The sequence shown here is derived from an EMBL/GenBank/DDBJ whole genome shotgun (WGS) entry which is preliminary data.</text>
</comment>
<proteinExistence type="predicted"/>
<dbReference type="PANTHER" id="PTHR43212:SF3">
    <property type="entry name" value="QUERCETIN 2,3-DIOXYGENASE"/>
    <property type="match status" value="1"/>
</dbReference>
<sequence length="242" mass="25928">KPSTEPAIVNATRRTQAIRAKQGAHPWPNLAVYARPSRTRGYADHGWLKVRVVSAILSPHSAKYRARRSGLNAAEENEEQVDAVKFLQIWSDPGVNNLPCRYETKRFSDDRKLNRLLPIVVPKARARELDAIGLEADMYTYACLLESGQSVTLAANAGPGAATPRRAYVHVVDTGGKVRLGVPGGGDANAELASGDAAFVTGLGTDAPTVLEIRAVEAAADGKPVELLVFELPGKAEGVQQQ</sequence>
<dbReference type="PANTHER" id="PTHR43212">
    <property type="entry name" value="QUERCETIN 2,3-DIOXYGENASE"/>
    <property type="match status" value="1"/>
</dbReference>